<evidence type="ECO:0000313" key="14">
    <source>
        <dbReference type="Proteomes" id="UP001358417"/>
    </source>
</evidence>
<evidence type="ECO:0000256" key="4">
    <source>
        <dbReference type="ARBA" id="ARBA00013127"/>
    </source>
</evidence>
<feature type="binding site" evidence="10">
    <location>
        <position position="278"/>
    </location>
    <ligand>
        <name>homogentisate</name>
        <dbReference type="ChEBI" id="CHEBI:16169"/>
    </ligand>
</feature>
<dbReference type="CDD" id="cd07000">
    <property type="entry name" value="cupin_HGO_N"/>
    <property type="match status" value="1"/>
</dbReference>
<protein>
    <recommendedName>
        <fullName evidence="4">homogentisate 1,2-dioxygenase</fullName>
        <ecNumber evidence="4">1.13.11.5</ecNumber>
    </recommendedName>
</protein>
<dbReference type="GO" id="GO:0005737">
    <property type="term" value="C:cytoplasm"/>
    <property type="evidence" value="ECO:0007669"/>
    <property type="project" value="TreeGrafter"/>
</dbReference>
<dbReference type="RefSeq" id="XP_064701342.1">
    <property type="nucleotide sequence ID" value="XM_064852635.1"/>
</dbReference>
<dbReference type="InterPro" id="IPR014710">
    <property type="entry name" value="RmlC-like_jellyroll"/>
</dbReference>
<feature type="binding site" evidence="10">
    <location>
        <position position="278"/>
    </location>
    <ligand>
        <name>Fe cation</name>
        <dbReference type="ChEBI" id="CHEBI:24875"/>
    </ligand>
</feature>
<keyword evidence="5 10" id="KW-0479">Metal-binding</keyword>
<sequence length="341" mass="37784">MGQDWTNARLLAHSGDAYMKTGLAVYIFAITEDMKDARAFSSLDGDMLIIPQQGALDIQTELGNLLVRQNEIAVIPRGIRHRVTLPTGQARGYICELFQGHFRLPELGPIGSCSLANVRDFQIPVAAFDGTLQNGRACGNNRQWQIVSRFGGRLFSCTQGHTPFDVAAWNGTYYPYKYDLARFCVLGSALYDHPDPSLFTVLTAPSYREPGTGVVDFAIIPPRWNVMENTYWLPYYHRNTMTEFSGPIISNQDESCKWNQGLEFQPYGASVASAMACHGASNGEHIKAGDQATEPQKVGTEGFTIFLLETECPLSISDWAIQEFQVDGQTSGILHKTRPSL</sequence>
<keyword evidence="7" id="KW-0560">Oxidoreductase</keyword>
<dbReference type="GO" id="GO:0006570">
    <property type="term" value="P:tyrosine metabolic process"/>
    <property type="evidence" value="ECO:0007669"/>
    <property type="project" value="InterPro"/>
</dbReference>
<dbReference type="GeneID" id="89977254"/>
<feature type="binding site" evidence="10">
    <location>
        <position position="243"/>
    </location>
    <ligand>
        <name>Fe cation</name>
        <dbReference type="ChEBI" id="CHEBI:24875"/>
    </ligand>
</feature>
<organism evidence="13 14">
    <name type="scientific">Exophiala bonariae</name>
    <dbReference type="NCBI Taxonomy" id="1690606"/>
    <lineage>
        <taxon>Eukaryota</taxon>
        <taxon>Fungi</taxon>
        <taxon>Dikarya</taxon>
        <taxon>Ascomycota</taxon>
        <taxon>Pezizomycotina</taxon>
        <taxon>Eurotiomycetes</taxon>
        <taxon>Chaetothyriomycetidae</taxon>
        <taxon>Chaetothyriales</taxon>
        <taxon>Herpotrichiellaceae</taxon>
        <taxon>Exophiala</taxon>
    </lineage>
</organism>
<comment type="caution">
    <text evidence="13">The sequence shown here is derived from an EMBL/GenBank/DDBJ whole genome shotgun (WGS) entry which is preliminary data.</text>
</comment>
<feature type="domain" description="Homogentisate 1,2-dioxygenase C-terminal" evidence="11">
    <location>
        <begin position="182"/>
        <end position="327"/>
    </location>
</feature>
<feature type="active site" description="Proton acceptor" evidence="9">
    <location>
        <position position="193"/>
    </location>
</feature>
<evidence type="ECO:0000259" key="12">
    <source>
        <dbReference type="Pfam" id="PF20510"/>
    </source>
</evidence>
<dbReference type="Proteomes" id="UP001358417">
    <property type="component" value="Unassembled WGS sequence"/>
</dbReference>
<dbReference type="Pfam" id="PF20510">
    <property type="entry name" value="HgmA_N"/>
    <property type="match status" value="1"/>
</dbReference>
<keyword evidence="6" id="KW-0223">Dioxygenase</keyword>
<evidence type="ECO:0000259" key="11">
    <source>
        <dbReference type="Pfam" id="PF04209"/>
    </source>
</evidence>
<evidence type="ECO:0000256" key="10">
    <source>
        <dbReference type="PIRSR" id="PIRSR605708-2"/>
    </source>
</evidence>
<keyword evidence="14" id="KW-1185">Reference proteome</keyword>
<proteinExistence type="inferred from homology"/>
<dbReference type="EMBL" id="JAVRRD010000035">
    <property type="protein sequence ID" value="KAK5045724.1"/>
    <property type="molecule type" value="Genomic_DNA"/>
</dbReference>
<comment type="similarity">
    <text evidence="3">Belongs to the homogentisate dioxygenase family.</text>
</comment>
<evidence type="ECO:0000256" key="2">
    <source>
        <dbReference type="ARBA" id="ARBA00004704"/>
    </source>
</evidence>
<dbReference type="InterPro" id="IPR046451">
    <property type="entry name" value="HgmA_C"/>
</dbReference>
<dbReference type="PANTHER" id="PTHR11056">
    <property type="entry name" value="HOMOGENTISATE 1,2-DIOXYGENASE"/>
    <property type="match status" value="1"/>
</dbReference>
<dbReference type="GO" id="GO:0006559">
    <property type="term" value="P:L-phenylalanine catabolic process"/>
    <property type="evidence" value="ECO:0007669"/>
    <property type="project" value="InterPro"/>
</dbReference>
<evidence type="ECO:0000256" key="9">
    <source>
        <dbReference type="PIRSR" id="PIRSR605708-1"/>
    </source>
</evidence>
<evidence type="ECO:0000313" key="13">
    <source>
        <dbReference type="EMBL" id="KAK5045724.1"/>
    </source>
</evidence>
<evidence type="ECO:0000256" key="1">
    <source>
        <dbReference type="ARBA" id="ARBA00001962"/>
    </source>
</evidence>
<dbReference type="Pfam" id="PF04209">
    <property type="entry name" value="HgmA_C"/>
    <property type="match status" value="1"/>
</dbReference>
<evidence type="ECO:0000256" key="6">
    <source>
        <dbReference type="ARBA" id="ARBA00022964"/>
    </source>
</evidence>
<dbReference type="AlphaFoldDB" id="A0AAV9MYM2"/>
<dbReference type="EC" id="1.13.11.5" evidence="4"/>
<reference evidence="13 14" key="1">
    <citation type="submission" date="2023-08" db="EMBL/GenBank/DDBJ databases">
        <title>Black Yeasts Isolated from many extreme environments.</title>
        <authorList>
            <person name="Coleine C."/>
            <person name="Stajich J.E."/>
            <person name="Selbmann L."/>
        </authorList>
    </citation>
    <scope>NUCLEOTIDE SEQUENCE [LARGE SCALE GENOMIC DNA]</scope>
    <source>
        <strain evidence="13 14">CCFEE 5792</strain>
    </source>
</reference>
<gene>
    <name evidence="13" type="ORF">LTR84_009093</name>
</gene>
<dbReference type="InterPro" id="IPR046452">
    <property type="entry name" value="HgmA_N"/>
</dbReference>
<dbReference type="InterPro" id="IPR005708">
    <property type="entry name" value="Homogentis_dOase"/>
</dbReference>
<feature type="binding site" evidence="10">
    <location>
        <position position="237"/>
    </location>
    <ligand>
        <name>Fe cation</name>
        <dbReference type="ChEBI" id="CHEBI:24875"/>
    </ligand>
</feature>
<evidence type="ECO:0000256" key="8">
    <source>
        <dbReference type="ARBA" id="ARBA00023004"/>
    </source>
</evidence>
<dbReference type="InterPro" id="IPR011051">
    <property type="entry name" value="RmlC_Cupin_sf"/>
</dbReference>
<dbReference type="Gene3D" id="2.60.120.10">
    <property type="entry name" value="Jelly Rolls"/>
    <property type="match status" value="1"/>
</dbReference>
<dbReference type="PANTHER" id="PTHR11056:SF0">
    <property type="entry name" value="HOMOGENTISATE 1,2-DIOXYGENASE"/>
    <property type="match status" value="1"/>
</dbReference>
<evidence type="ECO:0000256" key="7">
    <source>
        <dbReference type="ARBA" id="ARBA00023002"/>
    </source>
</evidence>
<name>A0AAV9MYM2_9EURO</name>
<keyword evidence="8 10" id="KW-0408">Iron</keyword>
<dbReference type="GO" id="GO:0046872">
    <property type="term" value="F:metal ion binding"/>
    <property type="evidence" value="ECO:0007669"/>
    <property type="project" value="UniProtKB-KW"/>
</dbReference>
<feature type="domain" description="Homogentisate 1,2-dioxygenase N-terminal" evidence="12">
    <location>
        <begin position="10"/>
        <end position="180"/>
    </location>
</feature>
<comment type="pathway">
    <text evidence="2">Amino-acid degradation; L-phenylalanine degradation; acetoacetate and fumarate from L-phenylalanine: step 4/6.</text>
</comment>
<accession>A0AAV9MYM2</accession>
<evidence type="ECO:0000256" key="3">
    <source>
        <dbReference type="ARBA" id="ARBA00007757"/>
    </source>
</evidence>
<dbReference type="SUPFAM" id="SSF51182">
    <property type="entry name" value="RmlC-like cupins"/>
    <property type="match status" value="1"/>
</dbReference>
<dbReference type="GO" id="GO:0004411">
    <property type="term" value="F:homogentisate 1,2-dioxygenase activity"/>
    <property type="evidence" value="ECO:0007669"/>
    <property type="project" value="UniProtKB-EC"/>
</dbReference>
<evidence type="ECO:0000256" key="5">
    <source>
        <dbReference type="ARBA" id="ARBA00022723"/>
    </source>
</evidence>
<comment type="cofactor">
    <cofactor evidence="1 10">
        <name>Fe cation</name>
        <dbReference type="ChEBI" id="CHEBI:24875"/>
    </cofactor>
</comment>